<evidence type="ECO:0000313" key="2">
    <source>
        <dbReference type="EnsemblPlants" id="OPUNC12G10900.1"/>
    </source>
</evidence>
<protein>
    <submittedName>
        <fullName evidence="2">Uncharacterized protein</fullName>
    </submittedName>
</protein>
<dbReference type="HOGENOM" id="CLU_1009661_0_0_1"/>
<organism evidence="2">
    <name type="scientific">Oryza punctata</name>
    <name type="common">Red rice</name>
    <dbReference type="NCBI Taxonomy" id="4537"/>
    <lineage>
        <taxon>Eukaryota</taxon>
        <taxon>Viridiplantae</taxon>
        <taxon>Streptophyta</taxon>
        <taxon>Embryophyta</taxon>
        <taxon>Tracheophyta</taxon>
        <taxon>Spermatophyta</taxon>
        <taxon>Magnoliopsida</taxon>
        <taxon>Liliopsida</taxon>
        <taxon>Poales</taxon>
        <taxon>Poaceae</taxon>
        <taxon>BOP clade</taxon>
        <taxon>Oryzoideae</taxon>
        <taxon>Oryzeae</taxon>
        <taxon>Oryzinae</taxon>
        <taxon>Oryza</taxon>
    </lineage>
</organism>
<sequence>MFAWAPASAPPDHHHPESPGSRSPPRRHNFIASLTDLLRLRRSLPLASPATVISPIFSTPPPEHPHPRLGGASEERLVDGEVRGGVTEDVEREASPLIHPTPPAAAEDGETRQRGFSCNWEYHLQEQQASLTGFDEALTVDPATRRPPQVTRAAIPSTSAPLPPDRGLQPSPSLLSVAATALEPRRRGTSGRGIVGEVYLAKLICIIAWVSGSLISFAPLQLYRQALPIWSADAPPGLYNLPLQSAPLTSRGLLHRRTATASNLSATAANRSKDFK</sequence>
<evidence type="ECO:0000256" key="1">
    <source>
        <dbReference type="SAM" id="MobiDB-lite"/>
    </source>
</evidence>
<dbReference type="Proteomes" id="UP000026962">
    <property type="component" value="Chromosome 12"/>
</dbReference>
<reference evidence="2" key="2">
    <citation type="submission" date="2018-05" db="EMBL/GenBank/DDBJ databases">
        <title>OpunRS2 (Oryza punctata Reference Sequence Version 2).</title>
        <authorList>
            <person name="Zhang J."/>
            <person name="Kudrna D."/>
            <person name="Lee S."/>
            <person name="Talag J."/>
            <person name="Welchert J."/>
            <person name="Wing R.A."/>
        </authorList>
    </citation>
    <scope>NUCLEOTIDE SEQUENCE [LARGE SCALE GENOMIC DNA]</scope>
</reference>
<reference evidence="2" key="1">
    <citation type="submission" date="2015-04" db="UniProtKB">
        <authorList>
            <consortium name="EnsemblPlants"/>
        </authorList>
    </citation>
    <scope>IDENTIFICATION</scope>
</reference>
<name>A0A0E0MMF8_ORYPU</name>
<proteinExistence type="predicted"/>
<dbReference type="AlphaFoldDB" id="A0A0E0MMF8"/>
<feature type="region of interest" description="Disordered" evidence="1">
    <location>
        <begin position="1"/>
        <end position="28"/>
    </location>
</feature>
<dbReference type="Gramene" id="OPUNC12G10900.1">
    <property type="protein sequence ID" value="OPUNC12G10900.1"/>
    <property type="gene ID" value="OPUNC12G10900"/>
</dbReference>
<feature type="region of interest" description="Disordered" evidence="1">
    <location>
        <begin position="55"/>
        <end position="112"/>
    </location>
</feature>
<dbReference type="EnsemblPlants" id="OPUNC12G10900.1">
    <property type="protein sequence ID" value="OPUNC12G10900.1"/>
    <property type="gene ID" value="OPUNC12G10900"/>
</dbReference>
<feature type="compositionally biased region" description="Basic and acidic residues" evidence="1">
    <location>
        <begin position="73"/>
        <end position="82"/>
    </location>
</feature>
<accession>A0A0E0MMF8</accession>
<keyword evidence="3" id="KW-1185">Reference proteome</keyword>
<evidence type="ECO:0000313" key="3">
    <source>
        <dbReference type="Proteomes" id="UP000026962"/>
    </source>
</evidence>
<feature type="region of interest" description="Disordered" evidence="1">
    <location>
        <begin position="145"/>
        <end position="169"/>
    </location>
</feature>